<dbReference type="PANTHER" id="PTHR43648:SF1">
    <property type="entry name" value="ELECTRON TRANSFER FLAVOPROTEIN BETA SUBUNIT LYSINE METHYLTRANSFERASE"/>
    <property type="match status" value="1"/>
</dbReference>
<evidence type="ECO:0000256" key="3">
    <source>
        <dbReference type="ARBA" id="ARBA00022603"/>
    </source>
</evidence>
<dbReference type="CDD" id="cd02440">
    <property type="entry name" value="AdoMet_MTases"/>
    <property type="match status" value="1"/>
</dbReference>
<keyword evidence="2 6" id="KW-0963">Cytoplasm</keyword>
<evidence type="ECO:0000256" key="5">
    <source>
        <dbReference type="ARBA" id="ARBA00022691"/>
    </source>
</evidence>
<comment type="similarity">
    <text evidence="1 6">Belongs to the methyltransferase superfamily. PrmA family.</text>
</comment>
<gene>
    <name evidence="6" type="primary">prmA</name>
    <name evidence="7" type="ORF">AMYX_42980</name>
</gene>
<evidence type="ECO:0000313" key="8">
    <source>
        <dbReference type="Proteomes" id="UP000503640"/>
    </source>
</evidence>
<reference evidence="8" key="1">
    <citation type="journal article" date="2020" name="Appl. Environ. Microbiol.">
        <title>Diazotrophic Anaeromyxobacter Isolates from Soils.</title>
        <authorList>
            <person name="Masuda Y."/>
            <person name="Yamanaka H."/>
            <person name="Xu Z.X."/>
            <person name="Shiratori Y."/>
            <person name="Aono T."/>
            <person name="Amachi S."/>
            <person name="Senoo K."/>
            <person name="Itoh H."/>
        </authorList>
    </citation>
    <scope>NUCLEOTIDE SEQUENCE [LARGE SCALE GENOMIC DNA]</scope>
    <source>
        <strain evidence="8">R267</strain>
    </source>
</reference>
<comment type="function">
    <text evidence="6">Methylates ribosomal protein L11.</text>
</comment>
<dbReference type="InterPro" id="IPR004498">
    <property type="entry name" value="Ribosomal_PrmA_MeTrfase"/>
</dbReference>
<dbReference type="InterPro" id="IPR050078">
    <property type="entry name" value="Ribosomal_L11_MeTrfase_PrmA"/>
</dbReference>
<dbReference type="PANTHER" id="PTHR43648">
    <property type="entry name" value="ELECTRON TRANSFER FLAVOPROTEIN BETA SUBUNIT LYSINE METHYLTRANSFERASE"/>
    <property type="match status" value="1"/>
</dbReference>
<evidence type="ECO:0000256" key="2">
    <source>
        <dbReference type="ARBA" id="ARBA00022490"/>
    </source>
</evidence>
<dbReference type="AlphaFoldDB" id="A0A7I9VUB4"/>
<comment type="caution">
    <text evidence="6">Lacks conserved residue(s) required for the propagation of feature annotation.</text>
</comment>
<sequence>MPSYALTVDVPEAEADDTAALLLDAGAAGAEVRDGSVAPMPGTPRPSAGRALVVAFFAARQAATEAAAELGLEGAVAELADQDWSETWKAGLAPFRVGRVFIRFSWTPSPPPPGTVEVVLDPGMAFGTGTHPTTALCLAGLDELLAASPGAAVLDVGTGSGLLAIAARKLGAGRVAATENDPVALRVAEENAERNGVQLELKLAAPDEVQGRFPIVVANILANTLVELAPGIAARLAPGGALLLSGILAGQEDEVRAAYLAQGLVPDPARERSQAEWRLLALARPAP</sequence>
<organism evidence="7 8">
    <name type="scientific">Anaeromyxobacter diazotrophicus</name>
    <dbReference type="NCBI Taxonomy" id="2590199"/>
    <lineage>
        <taxon>Bacteria</taxon>
        <taxon>Pseudomonadati</taxon>
        <taxon>Myxococcota</taxon>
        <taxon>Myxococcia</taxon>
        <taxon>Myxococcales</taxon>
        <taxon>Cystobacterineae</taxon>
        <taxon>Anaeromyxobacteraceae</taxon>
        <taxon>Anaeromyxobacter</taxon>
    </lineage>
</organism>
<evidence type="ECO:0000256" key="6">
    <source>
        <dbReference type="HAMAP-Rule" id="MF_00735"/>
    </source>
</evidence>
<evidence type="ECO:0000313" key="7">
    <source>
        <dbReference type="EMBL" id="GEJ59557.1"/>
    </source>
</evidence>
<dbReference type="InterPro" id="IPR029063">
    <property type="entry name" value="SAM-dependent_MTases_sf"/>
</dbReference>
<accession>A0A7I9VUB4</accession>
<name>A0A7I9VUB4_9BACT</name>
<keyword evidence="3 6" id="KW-0489">Methyltransferase</keyword>
<keyword evidence="5 6" id="KW-0949">S-adenosyl-L-methionine</keyword>
<comment type="caution">
    <text evidence="7">The sequence shown here is derived from an EMBL/GenBank/DDBJ whole genome shotgun (WGS) entry which is preliminary data.</text>
</comment>
<dbReference type="EC" id="2.1.1.-" evidence="6"/>
<dbReference type="GO" id="GO:0032259">
    <property type="term" value="P:methylation"/>
    <property type="evidence" value="ECO:0007669"/>
    <property type="project" value="UniProtKB-KW"/>
</dbReference>
<dbReference type="SUPFAM" id="SSF53335">
    <property type="entry name" value="S-adenosyl-L-methionine-dependent methyltransferases"/>
    <property type="match status" value="1"/>
</dbReference>
<dbReference type="Pfam" id="PF06325">
    <property type="entry name" value="PrmA"/>
    <property type="match status" value="1"/>
</dbReference>
<proteinExistence type="inferred from homology"/>
<dbReference type="HAMAP" id="MF_00735">
    <property type="entry name" value="Methyltr_PrmA"/>
    <property type="match status" value="1"/>
</dbReference>
<evidence type="ECO:0000256" key="4">
    <source>
        <dbReference type="ARBA" id="ARBA00022679"/>
    </source>
</evidence>
<dbReference type="GO" id="GO:0008276">
    <property type="term" value="F:protein methyltransferase activity"/>
    <property type="evidence" value="ECO:0007669"/>
    <property type="project" value="UniProtKB-UniRule"/>
</dbReference>
<keyword evidence="8" id="KW-1185">Reference proteome</keyword>
<keyword evidence="4 6" id="KW-0808">Transferase</keyword>
<evidence type="ECO:0000256" key="1">
    <source>
        <dbReference type="ARBA" id="ARBA00009741"/>
    </source>
</evidence>
<dbReference type="EMBL" id="BJTG01000016">
    <property type="protein sequence ID" value="GEJ59557.1"/>
    <property type="molecule type" value="Genomic_DNA"/>
</dbReference>
<dbReference type="GO" id="GO:0005737">
    <property type="term" value="C:cytoplasm"/>
    <property type="evidence" value="ECO:0007669"/>
    <property type="project" value="UniProtKB-SubCell"/>
</dbReference>
<dbReference type="Proteomes" id="UP000503640">
    <property type="component" value="Unassembled WGS sequence"/>
</dbReference>
<protein>
    <recommendedName>
        <fullName evidence="6">Ribosomal protein L11 methyltransferase</fullName>
        <shortName evidence="6">L11 Mtase</shortName>
        <ecNumber evidence="6">2.1.1.-</ecNumber>
    </recommendedName>
</protein>
<dbReference type="RefSeq" id="WP_176069163.1">
    <property type="nucleotide sequence ID" value="NZ_BJTG01000016.1"/>
</dbReference>
<comment type="catalytic activity">
    <reaction evidence="6">
        <text>L-lysyl-[protein] + 3 S-adenosyl-L-methionine = N(6),N(6),N(6)-trimethyl-L-lysyl-[protein] + 3 S-adenosyl-L-homocysteine + 3 H(+)</text>
        <dbReference type="Rhea" id="RHEA:54192"/>
        <dbReference type="Rhea" id="RHEA-COMP:9752"/>
        <dbReference type="Rhea" id="RHEA-COMP:13826"/>
        <dbReference type="ChEBI" id="CHEBI:15378"/>
        <dbReference type="ChEBI" id="CHEBI:29969"/>
        <dbReference type="ChEBI" id="CHEBI:57856"/>
        <dbReference type="ChEBI" id="CHEBI:59789"/>
        <dbReference type="ChEBI" id="CHEBI:61961"/>
    </reaction>
</comment>
<comment type="subcellular location">
    <subcellularLocation>
        <location evidence="6">Cytoplasm</location>
    </subcellularLocation>
</comment>
<dbReference type="Gene3D" id="3.40.50.150">
    <property type="entry name" value="Vaccinia Virus protein VP39"/>
    <property type="match status" value="1"/>
</dbReference>